<protein>
    <recommendedName>
        <fullName evidence="4">Probable alginate O-acetylase AlgI</fullName>
    </recommendedName>
    <alternativeName>
        <fullName evidence="12">Alginate biosynthesis protein AlgI</fullName>
    </alternativeName>
</protein>
<evidence type="ECO:0000256" key="8">
    <source>
        <dbReference type="ARBA" id="ARBA00022841"/>
    </source>
</evidence>
<dbReference type="InterPro" id="IPR028362">
    <property type="entry name" value="AlgI"/>
</dbReference>
<keyword evidence="6 13" id="KW-0808">Transferase</keyword>
<sequence length="462" mass="51530">MVFSSVTFLFYFLPAFLLLYYVLPWKNSVLLVASLLFYAWGEPRFVPLLMASALLNYGFGVAIARAGERRKLVLGLGVTANLGMLGYYKYAGFFTSIAGQLTGNDFAIPAIVLPLGISFFVFQGISYLVDVYRGDVDPQKSFWNFAMYKAMFPQLIAGPIVRYRQIAADVDHREVTAQRLWQGVRQFMLGLAQKVLVANTVAQAADALWQAGPANLSTAGAWLAVACYTIQILYDFAGYSNMALGIGHMIGFTYPPNFNRPYSAVSVTDFWRRWHISLSSWFRDYLYIPLGGNRHGALRTYVNLALVFLLCGLWHGAAWTFVLWGAWHGALLVLERGFLGAWLERLPRSVAQAWTLLMVMLGWVLFRAPDVPTALQMLHTMFIPTAGGEQVHQWRIDVGAVQWTALVIGALLAAWRLPDATAPAQPARWKLAVQLPLALAAFVLCSASLASGTYNPFIYFRF</sequence>
<feature type="transmembrane region" description="Helical" evidence="14">
    <location>
        <begin position="346"/>
        <end position="366"/>
    </location>
</feature>
<feature type="transmembrane region" description="Helical" evidence="14">
    <location>
        <begin position="108"/>
        <end position="129"/>
    </location>
</feature>
<name>A0A7X2IP11_9BURK</name>
<feature type="transmembrane region" description="Helical" evidence="14">
    <location>
        <begin position="7"/>
        <end position="25"/>
    </location>
</feature>
<dbReference type="GO" id="GO:0042121">
    <property type="term" value="P:alginic acid biosynthetic process"/>
    <property type="evidence" value="ECO:0007669"/>
    <property type="project" value="UniProtKB-KW"/>
</dbReference>
<feature type="transmembrane region" description="Helical" evidence="14">
    <location>
        <begin position="400"/>
        <end position="417"/>
    </location>
</feature>
<dbReference type="PIRSF" id="PIRSF016636">
    <property type="entry name" value="AlgI_DltB"/>
    <property type="match status" value="1"/>
</dbReference>
<dbReference type="InterPro" id="IPR024194">
    <property type="entry name" value="Ac/AlaTfrase_AlgI/DltB"/>
</dbReference>
<dbReference type="PANTHER" id="PTHR13285:SF23">
    <property type="entry name" value="TEICHOIC ACID D-ALANYLTRANSFERASE"/>
    <property type="match status" value="1"/>
</dbReference>
<accession>A0A7X2IP11</accession>
<evidence type="ECO:0000256" key="4">
    <source>
        <dbReference type="ARBA" id="ARBA00016084"/>
    </source>
</evidence>
<dbReference type="Proteomes" id="UP000446768">
    <property type="component" value="Unassembled WGS sequence"/>
</dbReference>
<dbReference type="EMBL" id="WKJJ01000010">
    <property type="protein sequence ID" value="MRV73389.1"/>
    <property type="molecule type" value="Genomic_DNA"/>
</dbReference>
<evidence type="ECO:0000256" key="9">
    <source>
        <dbReference type="ARBA" id="ARBA00022989"/>
    </source>
</evidence>
<evidence type="ECO:0000256" key="12">
    <source>
        <dbReference type="ARBA" id="ARBA00031030"/>
    </source>
</evidence>
<dbReference type="PANTHER" id="PTHR13285">
    <property type="entry name" value="ACYLTRANSFERASE"/>
    <property type="match status" value="1"/>
</dbReference>
<reference evidence="15 16" key="1">
    <citation type="submission" date="2019-11" db="EMBL/GenBank/DDBJ databases">
        <title>Novel species isolated from a subtropical stream in China.</title>
        <authorList>
            <person name="Lu H."/>
        </authorList>
    </citation>
    <scope>NUCLEOTIDE SEQUENCE [LARGE SCALE GENOMIC DNA]</scope>
    <source>
        <strain evidence="15 16">FT92W</strain>
    </source>
</reference>
<keyword evidence="10 13" id="KW-0472">Membrane</keyword>
<keyword evidence="5 13" id="KW-1003">Cell membrane</keyword>
<keyword evidence="11 13" id="KW-0012">Acyltransferase</keyword>
<evidence type="ECO:0000256" key="5">
    <source>
        <dbReference type="ARBA" id="ARBA00022475"/>
    </source>
</evidence>
<organism evidence="15 16">
    <name type="scientific">Pseudoduganella rivuli</name>
    <dbReference type="NCBI Taxonomy" id="2666085"/>
    <lineage>
        <taxon>Bacteria</taxon>
        <taxon>Pseudomonadati</taxon>
        <taxon>Pseudomonadota</taxon>
        <taxon>Betaproteobacteria</taxon>
        <taxon>Burkholderiales</taxon>
        <taxon>Oxalobacteraceae</taxon>
        <taxon>Telluria group</taxon>
        <taxon>Pseudoduganella</taxon>
    </lineage>
</organism>
<keyword evidence="9 14" id="KW-1133">Transmembrane helix</keyword>
<comment type="caution">
    <text evidence="15">The sequence shown here is derived from an EMBL/GenBank/DDBJ whole genome shotgun (WGS) entry which is preliminary data.</text>
</comment>
<dbReference type="AlphaFoldDB" id="A0A7X2IP11"/>
<feature type="transmembrane region" description="Helical" evidence="14">
    <location>
        <begin position="45"/>
        <end position="64"/>
    </location>
</feature>
<keyword evidence="8" id="KW-0016">Alginate biosynthesis</keyword>
<evidence type="ECO:0000313" key="15">
    <source>
        <dbReference type="EMBL" id="MRV73389.1"/>
    </source>
</evidence>
<feature type="transmembrane region" description="Helical" evidence="14">
    <location>
        <begin position="71"/>
        <end position="88"/>
    </location>
</feature>
<evidence type="ECO:0000256" key="3">
    <source>
        <dbReference type="ARBA" id="ARBA00010323"/>
    </source>
</evidence>
<feature type="transmembrane region" description="Helical" evidence="14">
    <location>
        <begin position="437"/>
        <end position="460"/>
    </location>
</feature>
<evidence type="ECO:0000256" key="2">
    <source>
        <dbReference type="ARBA" id="ARBA00005182"/>
    </source>
</evidence>
<dbReference type="GO" id="GO:0016746">
    <property type="term" value="F:acyltransferase activity"/>
    <property type="evidence" value="ECO:0007669"/>
    <property type="project" value="UniProtKB-KW"/>
</dbReference>
<evidence type="ECO:0000256" key="11">
    <source>
        <dbReference type="ARBA" id="ARBA00023315"/>
    </source>
</evidence>
<evidence type="ECO:0000256" key="10">
    <source>
        <dbReference type="ARBA" id="ARBA00023136"/>
    </source>
</evidence>
<comment type="subcellular location">
    <subcellularLocation>
        <location evidence="1">Cell membrane</location>
        <topology evidence="1">Multi-pass membrane protein</topology>
    </subcellularLocation>
</comment>
<comment type="similarity">
    <text evidence="3 13">Belongs to the membrane-bound acyltransferase family.</text>
</comment>
<evidence type="ECO:0000256" key="13">
    <source>
        <dbReference type="PIRNR" id="PIRNR016636"/>
    </source>
</evidence>
<keyword evidence="16" id="KW-1185">Reference proteome</keyword>
<evidence type="ECO:0000313" key="16">
    <source>
        <dbReference type="Proteomes" id="UP000446768"/>
    </source>
</evidence>
<dbReference type="PIRSF" id="PIRSF500217">
    <property type="entry name" value="AlgI"/>
    <property type="match status" value="1"/>
</dbReference>
<dbReference type="GO" id="GO:0005886">
    <property type="term" value="C:plasma membrane"/>
    <property type="evidence" value="ECO:0007669"/>
    <property type="project" value="UniProtKB-SubCell"/>
</dbReference>
<feature type="transmembrane region" description="Helical" evidence="14">
    <location>
        <begin position="304"/>
        <end position="326"/>
    </location>
</feature>
<comment type="pathway">
    <text evidence="2">Glycan biosynthesis; alginate biosynthesis.</text>
</comment>
<dbReference type="InterPro" id="IPR051085">
    <property type="entry name" value="MB_O-acyltransferase"/>
</dbReference>
<gene>
    <name evidence="15" type="ORF">GJ700_16890</name>
</gene>
<evidence type="ECO:0000256" key="14">
    <source>
        <dbReference type="SAM" id="Phobius"/>
    </source>
</evidence>
<dbReference type="RefSeq" id="WP_154375921.1">
    <property type="nucleotide sequence ID" value="NZ_WKJJ01000010.1"/>
</dbReference>
<proteinExistence type="inferred from homology"/>
<evidence type="ECO:0000256" key="6">
    <source>
        <dbReference type="ARBA" id="ARBA00022679"/>
    </source>
</evidence>
<evidence type="ECO:0000256" key="1">
    <source>
        <dbReference type="ARBA" id="ARBA00004651"/>
    </source>
</evidence>
<dbReference type="InterPro" id="IPR004299">
    <property type="entry name" value="MBOAT_fam"/>
</dbReference>
<keyword evidence="7 14" id="KW-0812">Transmembrane</keyword>
<evidence type="ECO:0000256" key="7">
    <source>
        <dbReference type="ARBA" id="ARBA00022692"/>
    </source>
</evidence>
<dbReference type="Pfam" id="PF03062">
    <property type="entry name" value="MBOAT"/>
    <property type="match status" value="1"/>
</dbReference>